<keyword evidence="3" id="KW-1185">Reference proteome</keyword>
<reference evidence="2" key="1">
    <citation type="submission" date="2020-04" db="EMBL/GenBank/DDBJ databases">
        <authorList>
            <person name="Alioto T."/>
            <person name="Alioto T."/>
            <person name="Gomez Garrido J."/>
        </authorList>
    </citation>
    <scope>NUCLEOTIDE SEQUENCE</scope>
    <source>
        <strain evidence="2">A484AB</strain>
    </source>
</reference>
<gene>
    <name evidence="2" type="ORF">PACLA_8A076182</name>
</gene>
<dbReference type="EMBL" id="CACRXK020006688">
    <property type="protein sequence ID" value="CAB4010140.1"/>
    <property type="molecule type" value="Genomic_DNA"/>
</dbReference>
<organism evidence="2 3">
    <name type="scientific">Paramuricea clavata</name>
    <name type="common">Red gorgonian</name>
    <name type="synonym">Violescent sea-whip</name>
    <dbReference type="NCBI Taxonomy" id="317549"/>
    <lineage>
        <taxon>Eukaryota</taxon>
        <taxon>Metazoa</taxon>
        <taxon>Cnidaria</taxon>
        <taxon>Anthozoa</taxon>
        <taxon>Octocorallia</taxon>
        <taxon>Malacalcyonacea</taxon>
        <taxon>Plexauridae</taxon>
        <taxon>Paramuricea</taxon>
    </lineage>
</organism>
<dbReference type="AlphaFoldDB" id="A0A6S7I2U8"/>
<protein>
    <recommendedName>
        <fullName evidence="1">INPP5B PH domain-containing protein</fullName>
    </recommendedName>
</protein>
<name>A0A6S7I2U8_PARCT</name>
<dbReference type="Pfam" id="PF16776">
    <property type="entry name" value="INPP5B_PH"/>
    <property type="match status" value="1"/>
</dbReference>
<dbReference type="Proteomes" id="UP001152795">
    <property type="component" value="Unassembled WGS sequence"/>
</dbReference>
<sequence length="88" mass="9957">MDDLAEIQALLRAEEKCNHCIKGSIVRNLEKDKRLLAIIKRRGTAGLLIYSYCGDTPMAQNLRLEYALPVNKEFSVSVERDADTVQAY</sequence>
<feature type="domain" description="INPP5B PH" evidence="1">
    <location>
        <begin position="1"/>
        <end position="80"/>
    </location>
</feature>
<dbReference type="Gene3D" id="2.30.29.110">
    <property type="match status" value="1"/>
</dbReference>
<accession>A0A6S7I2U8</accession>
<comment type="caution">
    <text evidence="2">The sequence shown here is derived from an EMBL/GenBank/DDBJ whole genome shotgun (WGS) entry which is preliminary data.</text>
</comment>
<dbReference type="InterPro" id="IPR031896">
    <property type="entry name" value="INPP5B_PH_dom"/>
</dbReference>
<evidence type="ECO:0000313" key="2">
    <source>
        <dbReference type="EMBL" id="CAB4010140.1"/>
    </source>
</evidence>
<proteinExistence type="predicted"/>
<evidence type="ECO:0000259" key="1">
    <source>
        <dbReference type="Pfam" id="PF16776"/>
    </source>
</evidence>
<feature type="non-terminal residue" evidence="2">
    <location>
        <position position="88"/>
    </location>
</feature>
<evidence type="ECO:0000313" key="3">
    <source>
        <dbReference type="Proteomes" id="UP001152795"/>
    </source>
</evidence>